<evidence type="ECO:0000313" key="3">
    <source>
        <dbReference type="EMBL" id="KAH9321740.1"/>
    </source>
</evidence>
<dbReference type="Proteomes" id="UP000824469">
    <property type="component" value="Unassembled WGS sequence"/>
</dbReference>
<accession>A0AA38LGS8</accession>
<keyword evidence="2" id="KW-1133">Transmembrane helix</keyword>
<dbReference type="AlphaFoldDB" id="A0AA38LGS8"/>
<dbReference type="EMBL" id="JAHRHJ020000003">
    <property type="protein sequence ID" value="KAH9321740.1"/>
    <property type="molecule type" value="Genomic_DNA"/>
</dbReference>
<sequence>MECCLHHNHPYTPHIASAYLLLPLLPIQTLMFLLMSLLPVLLLLIDIFEWIIPHHPGVLNILYRLGPYPPKVLLTNILLVLTNIGYPLHFHHHLLPRHQHITQRVIFQEYFDILEVPLSASQQVQLVGLPRFWAAHCYNQNKTLLPPPSPKSQKSDALHRTTSANARIMSTQSPMYEGYPSEWQCSNKPALSRPTEMQSRRTSLHAYAGQK</sequence>
<keyword evidence="4" id="KW-1185">Reference proteome</keyword>
<evidence type="ECO:0000256" key="1">
    <source>
        <dbReference type="SAM" id="MobiDB-lite"/>
    </source>
</evidence>
<protein>
    <submittedName>
        <fullName evidence="3">Uncharacterized protein</fullName>
    </submittedName>
</protein>
<comment type="caution">
    <text evidence="3">The sequence shown here is derived from an EMBL/GenBank/DDBJ whole genome shotgun (WGS) entry which is preliminary data.</text>
</comment>
<feature type="non-terminal residue" evidence="3">
    <location>
        <position position="211"/>
    </location>
</feature>
<reference evidence="3 4" key="1">
    <citation type="journal article" date="2021" name="Nat. Plants">
        <title>The Taxus genome provides insights into paclitaxel biosynthesis.</title>
        <authorList>
            <person name="Xiong X."/>
            <person name="Gou J."/>
            <person name="Liao Q."/>
            <person name="Li Y."/>
            <person name="Zhou Q."/>
            <person name="Bi G."/>
            <person name="Li C."/>
            <person name="Du R."/>
            <person name="Wang X."/>
            <person name="Sun T."/>
            <person name="Guo L."/>
            <person name="Liang H."/>
            <person name="Lu P."/>
            <person name="Wu Y."/>
            <person name="Zhang Z."/>
            <person name="Ro D.K."/>
            <person name="Shang Y."/>
            <person name="Huang S."/>
            <person name="Yan J."/>
        </authorList>
    </citation>
    <scope>NUCLEOTIDE SEQUENCE [LARGE SCALE GENOMIC DNA]</scope>
    <source>
        <strain evidence="3">Ta-2019</strain>
    </source>
</reference>
<feature type="transmembrane region" description="Helical" evidence="2">
    <location>
        <begin position="30"/>
        <end position="52"/>
    </location>
</feature>
<evidence type="ECO:0000256" key="2">
    <source>
        <dbReference type="SAM" id="Phobius"/>
    </source>
</evidence>
<evidence type="ECO:0000313" key="4">
    <source>
        <dbReference type="Proteomes" id="UP000824469"/>
    </source>
</evidence>
<organism evidence="3 4">
    <name type="scientific">Taxus chinensis</name>
    <name type="common">Chinese yew</name>
    <name type="synonym">Taxus wallichiana var. chinensis</name>
    <dbReference type="NCBI Taxonomy" id="29808"/>
    <lineage>
        <taxon>Eukaryota</taxon>
        <taxon>Viridiplantae</taxon>
        <taxon>Streptophyta</taxon>
        <taxon>Embryophyta</taxon>
        <taxon>Tracheophyta</taxon>
        <taxon>Spermatophyta</taxon>
        <taxon>Pinopsida</taxon>
        <taxon>Pinidae</taxon>
        <taxon>Conifers II</taxon>
        <taxon>Cupressales</taxon>
        <taxon>Taxaceae</taxon>
        <taxon>Taxus</taxon>
    </lineage>
</organism>
<feature type="region of interest" description="Disordered" evidence="1">
    <location>
        <begin position="187"/>
        <end position="211"/>
    </location>
</feature>
<keyword evidence="2" id="KW-0812">Transmembrane</keyword>
<name>A0AA38LGS8_TAXCH</name>
<keyword evidence="2" id="KW-0472">Membrane</keyword>
<gene>
    <name evidence="3" type="ORF">KI387_016379</name>
</gene>
<feature type="compositionally biased region" description="Polar residues" evidence="1">
    <location>
        <begin position="187"/>
        <end position="201"/>
    </location>
</feature>
<proteinExistence type="predicted"/>